<keyword evidence="3" id="KW-1185">Reference proteome</keyword>
<proteinExistence type="predicted"/>
<keyword evidence="1" id="KW-1133">Transmembrane helix</keyword>
<dbReference type="AlphaFoldDB" id="A0A9X3REV8"/>
<protein>
    <submittedName>
        <fullName evidence="2">Uncharacterized protein</fullName>
    </submittedName>
</protein>
<accession>A0A9X3REV8</accession>
<dbReference type="RefSeq" id="WP_269927092.1">
    <property type="nucleotide sequence ID" value="NZ_JAMKBJ010000011.1"/>
</dbReference>
<reference evidence="2" key="1">
    <citation type="submission" date="2022-05" db="EMBL/GenBank/DDBJ databases">
        <authorList>
            <person name="Colautti A."/>
            <person name="Iacumin L."/>
        </authorList>
    </citation>
    <scope>NUCLEOTIDE SEQUENCE</scope>
    <source>
        <strain evidence="2">SK 55</strain>
    </source>
</reference>
<keyword evidence="1" id="KW-0812">Transmembrane</keyword>
<name>A0A9X3REV8_9BACL</name>
<keyword evidence="1" id="KW-0472">Membrane</keyword>
<organism evidence="2 3">
    <name type="scientific">Paenisporosarcina quisquiliarum</name>
    <dbReference type="NCBI Taxonomy" id="365346"/>
    <lineage>
        <taxon>Bacteria</taxon>
        <taxon>Bacillati</taxon>
        <taxon>Bacillota</taxon>
        <taxon>Bacilli</taxon>
        <taxon>Bacillales</taxon>
        <taxon>Caryophanaceae</taxon>
        <taxon>Paenisporosarcina</taxon>
    </lineage>
</organism>
<feature type="transmembrane region" description="Helical" evidence="1">
    <location>
        <begin position="6"/>
        <end position="38"/>
    </location>
</feature>
<dbReference type="EMBL" id="JAMKBJ010000011">
    <property type="protein sequence ID" value="MCZ8538022.1"/>
    <property type="molecule type" value="Genomic_DNA"/>
</dbReference>
<evidence type="ECO:0000256" key="1">
    <source>
        <dbReference type="SAM" id="Phobius"/>
    </source>
</evidence>
<sequence length="95" mass="10647">MKHLMLIVLFALLGYFLFILGPVIGGCIAFGIIVGFLFRGISLLTKINSRLVHLTPSPSIDDNNTENEGTSHHLKDKDAYLKYLKEKNNLAKNME</sequence>
<dbReference type="Proteomes" id="UP001152173">
    <property type="component" value="Unassembled WGS sequence"/>
</dbReference>
<dbReference type="PROSITE" id="PS51257">
    <property type="entry name" value="PROKAR_LIPOPROTEIN"/>
    <property type="match status" value="1"/>
</dbReference>
<evidence type="ECO:0000313" key="3">
    <source>
        <dbReference type="Proteomes" id="UP001152173"/>
    </source>
</evidence>
<evidence type="ECO:0000313" key="2">
    <source>
        <dbReference type="EMBL" id="MCZ8538022.1"/>
    </source>
</evidence>
<gene>
    <name evidence="2" type="ORF">M9R32_12570</name>
</gene>
<comment type="caution">
    <text evidence="2">The sequence shown here is derived from an EMBL/GenBank/DDBJ whole genome shotgun (WGS) entry which is preliminary data.</text>
</comment>